<dbReference type="Gene3D" id="3.10.50.40">
    <property type="match status" value="1"/>
</dbReference>
<dbReference type="PANTHER" id="PTHR46512:SF9">
    <property type="entry name" value="PEPTIDYLPROLYL ISOMERASE"/>
    <property type="match status" value="1"/>
</dbReference>
<evidence type="ECO:0000256" key="8">
    <source>
        <dbReference type="SAM" id="MobiDB-lite"/>
    </source>
</evidence>
<evidence type="ECO:0000256" key="1">
    <source>
        <dbReference type="ARBA" id="ARBA00000971"/>
    </source>
</evidence>
<dbReference type="SUPFAM" id="SSF54534">
    <property type="entry name" value="FKBP-like"/>
    <property type="match status" value="1"/>
</dbReference>
<evidence type="ECO:0000256" key="3">
    <source>
        <dbReference type="ARBA" id="ARBA00022737"/>
    </source>
</evidence>
<evidence type="ECO:0000256" key="7">
    <source>
        <dbReference type="PROSITE-ProRule" id="PRU00277"/>
    </source>
</evidence>
<dbReference type="InterPro" id="IPR050754">
    <property type="entry name" value="FKBP4/5/8-like"/>
</dbReference>
<dbReference type="Pfam" id="PF00254">
    <property type="entry name" value="FKBP_C"/>
    <property type="match status" value="1"/>
</dbReference>
<reference evidence="10 11" key="1">
    <citation type="submission" date="2024-04" db="EMBL/GenBank/DDBJ databases">
        <title>Tritrichomonas musculus Genome.</title>
        <authorList>
            <person name="Alves-Ferreira E."/>
            <person name="Grigg M."/>
            <person name="Lorenzi H."/>
            <person name="Galac M."/>
        </authorList>
    </citation>
    <scope>NUCLEOTIDE SEQUENCE [LARGE SCALE GENOMIC DNA]</scope>
    <source>
        <strain evidence="10 11">EAF2021</strain>
    </source>
</reference>
<feature type="domain" description="PPIase FKBP-type" evidence="9">
    <location>
        <begin position="63"/>
        <end position="151"/>
    </location>
</feature>
<dbReference type="PROSITE" id="PS50059">
    <property type="entry name" value="FKBP_PPIASE"/>
    <property type="match status" value="1"/>
</dbReference>
<dbReference type="Gene3D" id="1.25.40.10">
    <property type="entry name" value="Tetratricopeptide repeat domain"/>
    <property type="match status" value="1"/>
</dbReference>
<evidence type="ECO:0000313" key="10">
    <source>
        <dbReference type="EMBL" id="KAK8893287.1"/>
    </source>
</evidence>
<feature type="region of interest" description="Disordered" evidence="8">
    <location>
        <begin position="297"/>
        <end position="324"/>
    </location>
</feature>
<evidence type="ECO:0000256" key="2">
    <source>
        <dbReference type="ARBA" id="ARBA00013194"/>
    </source>
</evidence>
<feature type="compositionally biased region" description="Basic and acidic residues" evidence="8">
    <location>
        <begin position="1"/>
        <end position="10"/>
    </location>
</feature>
<accession>A0ABR2KQ64</accession>
<dbReference type="InterPro" id="IPR001179">
    <property type="entry name" value="PPIase_FKBP_dom"/>
</dbReference>
<organism evidence="10 11">
    <name type="scientific">Tritrichomonas musculus</name>
    <dbReference type="NCBI Taxonomy" id="1915356"/>
    <lineage>
        <taxon>Eukaryota</taxon>
        <taxon>Metamonada</taxon>
        <taxon>Parabasalia</taxon>
        <taxon>Tritrichomonadida</taxon>
        <taxon>Tritrichomonadidae</taxon>
        <taxon>Tritrichomonas</taxon>
    </lineage>
</organism>
<comment type="catalytic activity">
    <reaction evidence="1 7">
        <text>[protein]-peptidylproline (omega=180) = [protein]-peptidylproline (omega=0)</text>
        <dbReference type="Rhea" id="RHEA:16237"/>
        <dbReference type="Rhea" id="RHEA-COMP:10747"/>
        <dbReference type="Rhea" id="RHEA-COMP:10748"/>
        <dbReference type="ChEBI" id="CHEBI:83833"/>
        <dbReference type="ChEBI" id="CHEBI:83834"/>
        <dbReference type="EC" id="5.2.1.8"/>
    </reaction>
</comment>
<keyword evidence="11" id="KW-1185">Reference proteome</keyword>
<keyword evidence="3" id="KW-0677">Repeat</keyword>
<dbReference type="Pfam" id="PF14559">
    <property type="entry name" value="TPR_19"/>
    <property type="match status" value="1"/>
</dbReference>
<dbReference type="InterPro" id="IPR011990">
    <property type="entry name" value="TPR-like_helical_dom_sf"/>
</dbReference>
<keyword evidence="4" id="KW-0802">TPR repeat</keyword>
<evidence type="ECO:0000256" key="6">
    <source>
        <dbReference type="ARBA" id="ARBA00023235"/>
    </source>
</evidence>
<dbReference type="SMART" id="SM00028">
    <property type="entry name" value="TPR"/>
    <property type="match status" value="3"/>
</dbReference>
<keyword evidence="6 7" id="KW-0413">Isomerase</keyword>
<dbReference type="InterPro" id="IPR019734">
    <property type="entry name" value="TPR_rpt"/>
</dbReference>
<keyword evidence="5 7" id="KW-0697">Rotamase</keyword>
<dbReference type="SUPFAM" id="SSF48452">
    <property type="entry name" value="TPR-like"/>
    <property type="match status" value="1"/>
</dbReference>
<name>A0ABR2KQ64_9EUKA</name>
<gene>
    <name evidence="10" type="ORF">M9Y10_021704</name>
</gene>
<evidence type="ECO:0000259" key="9">
    <source>
        <dbReference type="PROSITE" id="PS50059"/>
    </source>
</evidence>
<dbReference type="EC" id="5.2.1.8" evidence="2 7"/>
<dbReference type="PANTHER" id="PTHR46512">
    <property type="entry name" value="PEPTIDYLPROLYL ISOMERASE"/>
    <property type="match status" value="1"/>
</dbReference>
<protein>
    <recommendedName>
        <fullName evidence="2 7">peptidylprolyl isomerase</fullName>
        <ecNumber evidence="2 7">5.2.1.8</ecNumber>
    </recommendedName>
</protein>
<comment type="caution">
    <text evidence="10">The sequence shown here is derived from an EMBL/GenBank/DDBJ whole genome shotgun (WGS) entry which is preliminary data.</text>
</comment>
<evidence type="ECO:0000256" key="4">
    <source>
        <dbReference type="ARBA" id="ARBA00022803"/>
    </source>
</evidence>
<dbReference type="EMBL" id="JAPFFF010000003">
    <property type="protein sequence ID" value="KAK8893287.1"/>
    <property type="molecule type" value="Genomic_DNA"/>
</dbReference>
<proteinExistence type="predicted"/>
<dbReference type="Proteomes" id="UP001470230">
    <property type="component" value="Unassembled WGS sequence"/>
</dbReference>
<feature type="region of interest" description="Disordered" evidence="8">
    <location>
        <begin position="1"/>
        <end position="28"/>
    </location>
</feature>
<evidence type="ECO:0000256" key="5">
    <source>
        <dbReference type="ARBA" id="ARBA00023110"/>
    </source>
</evidence>
<sequence length="324" mass="36985">MSSETHKPEENQQPQPDQPKTIIHVNDNQKHTVPGTQIVDLTGDGKIIKEILREGTGEQPKDGDRVSVHYEGRIRSTNHKFDSSRAAGKPFEFTIGLRVIEGWNIGLKSMHVGELSLFRIDSKYAYGKLGKQPDIQPDEDLIFEIELLEIKLGPTKQQMAVEKARGECERGNVAFREGRLDDALNDYCQGRLTLMFEGKDESDPSYFSPEYAEVKLRLNRNLAVAYAKKGDPKQSLQYANEVLDFVPNDPKALLKKIEALINMEKLEDARKTLTYALGVTHNDPAFRQVREKLEKLEKEERVRQNQTFKKMKKVMLDGEESNKE</sequence>
<feature type="compositionally biased region" description="Basic and acidic residues" evidence="8">
    <location>
        <begin position="314"/>
        <end position="324"/>
    </location>
</feature>
<evidence type="ECO:0000313" key="11">
    <source>
        <dbReference type="Proteomes" id="UP001470230"/>
    </source>
</evidence>
<dbReference type="InterPro" id="IPR046357">
    <property type="entry name" value="PPIase_dom_sf"/>
</dbReference>